<evidence type="ECO:0000313" key="2">
    <source>
        <dbReference type="EMBL" id="KAF2796307.1"/>
    </source>
</evidence>
<dbReference type="InterPro" id="IPR016040">
    <property type="entry name" value="NAD(P)-bd_dom"/>
</dbReference>
<dbReference type="Pfam" id="PF13460">
    <property type="entry name" value="NAD_binding_10"/>
    <property type="match status" value="1"/>
</dbReference>
<dbReference type="GO" id="GO:0005737">
    <property type="term" value="C:cytoplasm"/>
    <property type="evidence" value="ECO:0007669"/>
    <property type="project" value="TreeGrafter"/>
</dbReference>
<sequence length="356" mass="39027">MPKLFITGATGYIGGDALYAISNAYPDLSITALVRNSDKGAKVASQYPKIRLVYGDLNSTDILTTEASQADVVLHCANADHEGAAKALIEGLAQKEDKPGYLIHTSGTGILSYADYERKSYGVKNEKVYDDWEGIKEVTSLPDTAAHRKVDKIVLAAGEQNPGKVFTAIVCPPCIWGPGRGADNQKSMQVYYMTRATLTRGIGFQVEEGNNLWTEVHVQDLSNVFLALFTAALDGGGKATWNSEGYYFTENGDFVWGDIARAITKIAFEKKLINSLDIDNISTKKADELTRHGSYLWGMNSRCRAFRARKLLGWEPKQKGLFESLPEIVDEEARELGRTKNHAEKAAGEHGMGVHA</sequence>
<evidence type="ECO:0000313" key="3">
    <source>
        <dbReference type="Proteomes" id="UP000799757"/>
    </source>
</evidence>
<gene>
    <name evidence="2" type="ORF">K505DRAFT_271651</name>
</gene>
<dbReference type="AlphaFoldDB" id="A0A6A6XL90"/>
<evidence type="ECO:0000259" key="1">
    <source>
        <dbReference type="Pfam" id="PF13460"/>
    </source>
</evidence>
<dbReference type="InterPro" id="IPR051783">
    <property type="entry name" value="NAD(P)-dependent_oxidoreduct"/>
</dbReference>
<dbReference type="PANTHER" id="PTHR48079">
    <property type="entry name" value="PROTEIN YEEZ"/>
    <property type="match status" value="1"/>
</dbReference>
<reference evidence="2" key="1">
    <citation type="journal article" date="2020" name="Stud. Mycol.">
        <title>101 Dothideomycetes genomes: a test case for predicting lifestyles and emergence of pathogens.</title>
        <authorList>
            <person name="Haridas S."/>
            <person name="Albert R."/>
            <person name="Binder M."/>
            <person name="Bloem J."/>
            <person name="Labutti K."/>
            <person name="Salamov A."/>
            <person name="Andreopoulos B."/>
            <person name="Baker S."/>
            <person name="Barry K."/>
            <person name="Bills G."/>
            <person name="Bluhm B."/>
            <person name="Cannon C."/>
            <person name="Castanera R."/>
            <person name="Culley D."/>
            <person name="Daum C."/>
            <person name="Ezra D."/>
            <person name="Gonzalez J."/>
            <person name="Henrissat B."/>
            <person name="Kuo A."/>
            <person name="Liang C."/>
            <person name="Lipzen A."/>
            <person name="Lutzoni F."/>
            <person name="Magnuson J."/>
            <person name="Mondo S."/>
            <person name="Nolan M."/>
            <person name="Ohm R."/>
            <person name="Pangilinan J."/>
            <person name="Park H.-J."/>
            <person name="Ramirez L."/>
            <person name="Alfaro M."/>
            <person name="Sun H."/>
            <person name="Tritt A."/>
            <person name="Yoshinaga Y."/>
            <person name="Zwiers L.-H."/>
            <person name="Turgeon B."/>
            <person name="Goodwin S."/>
            <person name="Spatafora J."/>
            <person name="Crous P."/>
            <person name="Grigoriev I."/>
        </authorList>
    </citation>
    <scope>NUCLEOTIDE SEQUENCE</scope>
    <source>
        <strain evidence="2">CBS 109.77</strain>
    </source>
</reference>
<name>A0A6A6XL90_9PLEO</name>
<dbReference type="EMBL" id="MU001834">
    <property type="protein sequence ID" value="KAF2796307.1"/>
    <property type="molecule type" value="Genomic_DNA"/>
</dbReference>
<proteinExistence type="predicted"/>
<protein>
    <submittedName>
        <fullName evidence="2">NAD dependent epimerase/dehydratase family protein</fullName>
    </submittedName>
</protein>
<dbReference type="InterPro" id="IPR036291">
    <property type="entry name" value="NAD(P)-bd_dom_sf"/>
</dbReference>
<dbReference type="OrthoDB" id="2130169at2759"/>
<feature type="domain" description="NAD(P)-binding" evidence="1">
    <location>
        <begin position="8"/>
        <end position="95"/>
    </location>
</feature>
<dbReference type="PANTHER" id="PTHR48079:SF7">
    <property type="entry name" value="NAD(P)-BINDING DOMAIN-CONTAINING PROTEIN-RELATED"/>
    <property type="match status" value="1"/>
</dbReference>
<keyword evidence="3" id="KW-1185">Reference proteome</keyword>
<dbReference type="Gene3D" id="3.40.50.720">
    <property type="entry name" value="NAD(P)-binding Rossmann-like Domain"/>
    <property type="match status" value="1"/>
</dbReference>
<organism evidence="2 3">
    <name type="scientific">Melanomma pulvis-pyrius CBS 109.77</name>
    <dbReference type="NCBI Taxonomy" id="1314802"/>
    <lineage>
        <taxon>Eukaryota</taxon>
        <taxon>Fungi</taxon>
        <taxon>Dikarya</taxon>
        <taxon>Ascomycota</taxon>
        <taxon>Pezizomycotina</taxon>
        <taxon>Dothideomycetes</taxon>
        <taxon>Pleosporomycetidae</taxon>
        <taxon>Pleosporales</taxon>
        <taxon>Melanommataceae</taxon>
        <taxon>Melanomma</taxon>
    </lineage>
</organism>
<dbReference type="SUPFAM" id="SSF51735">
    <property type="entry name" value="NAD(P)-binding Rossmann-fold domains"/>
    <property type="match status" value="1"/>
</dbReference>
<accession>A0A6A6XL90</accession>
<dbReference type="Proteomes" id="UP000799757">
    <property type="component" value="Unassembled WGS sequence"/>
</dbReference>
<dbReference type="GO" id="GO:0004029">
    <property type="term" value="F:aldehyde dehydrogenase (NAD+) activity"/>
    <property type="evidence" value="ECO:0007669"/>
    <property type="project" value="TreeGrafter"/>
</dbReference>